<evidence type="ECO:0000256" key="1">
    <source>
        <dbReference type="SAM" id="MobiDB-lite"/>
    </source>
</evidence>
<evidence type="ECO:0000313" key="3">
    <source>
        <dbReference type="Proteomes" id="UP001174936"/>
    </source>
</evidence>
<sequence>MCLVIRWHCPACNEHTGMSREFRCPPYRGCQDRQLVSRPLERDLMQEWNCENEECPYSATVERAFRTRVYAARTLSEEGDAALAVGNTNGHMEVEPPYDSSSVPEAEMARLTVSVVRPTHHHHDTVSVDSAPEEPDRRPRYPSPPPGRSSYHYDDEPYEPEEEDEDDDDDEPIPPRQTRGGRRGTSRRPQTRSFTSINHPQDPSSPASDYNADTEPEDAPSVSSSNSSIPNRPPLSRFHSFDRKRTAANWSLIKKTKRTRNDRATDISTLKNTVLKNRIQQLQQWNADHHNPGAPEWTEEECELLFLLKETLAFQTGHAMFGQDIYRDYFSYRHSSAAQPHNMIEARANILRKRGKKSGEWWIQPERRELLILGMVPN</sequence>
<organism evidence="2 3">
    <name type="scientific">Cercophora newfieldiana</name>
    <dbReference type="NCBI Taxonomy" id="92897"/>
    <lineage>
        <taxon>Eukaryota</taxon>
        <taxon>Fungi</taxon>
        <taxon>Dikarya</taxon>
        <taxon>Ascomycota</taxon>
        <taxon>Pezizomycotina</taxon>
        <taxon>Sordariomycetes</taxon>
        <taxon>Sordariomycetidae</taxon>
        <taxon>Sordariales</taxon>
        <taxon>Lasiosphaeriaceae</taxon>
        <taxon>Cercophora</taxon>
    </lineage>
</organism>
<dbReference type="AlphaFoldDB" id="A0AA39Y981"/>
<name>A0AA39Y981_9PEZI</name>
<feature type="compositionally biased region" description="Acidic residues" evidence="1">
    <location>
        <begin position="156"/>
        <end position="172"/>
    </location>
</feature>
<gene>
    <name evidence="2" type="ORF">B0T16DRAFT_491172</name>
</gene>
<dbReference type="EMBL" id="JAULSV010000003">
    <property type="protein sequence ID" value="KAK0648358.1"/>
    <property type="molecule type" value="Genomic_DNA"/>
</dbReference>
<feature type="compositionally biased region" description="Basic residues" evidence="1">
    <location>
        <begin position="179"/>
        <end position="190"/>
    </location>
</feature>
<evidence type="ECO:0000313" key="2">
    <source>
        <dbReference type="EMBL" id="KAK0648358.1"/>
    </source>
</evidence>
<proteinExistence type="predicted"/>
<keyword evidence="3" id="KW-1185">Reference proteome</keyword>
<accession>A0AA39Y981</accession>
<feature type="compositionally biased region" description="Polar residues" evidence="1">
    <location>
        <begin position="194"/>
        <end position="208"/>
    </location>
</feature>
<feature type="region of interest" description="Disordered" evidence="1">
    <location>
        <begin position="117"/>
        <end position="239"/>
    </location>
</feature>
<feature type="compositionally biased region" description="Low complexity" evidence="1">
    <location>
        <begin position="220"/>
        <end position="237"/>
    </location>
</feature>
<dbReference type="Proteomes" id="UP001174936">
    <property type="component" value="Unassembled WGS sequence"/>
</dbReference>
<reference evidence="2" key="1">
    <citation type="submission" date="2023-06" db="EMBL/GenBank/DDBJ databases">
        <title>Genome-scale phylogeny and comparative genomics of the fungal order Sordariales.</title>
        <authorList>
            <consortium name="Lawrence Berkeley National Laboratory"/>
            <person name="Hensen N."/>
            <person name="Bonometti L."/>
            <person name="Westerberg I."/>
            <person name="Brannstrom I.O."/>
            <person name="Guillou S."/>
            <person name="Cros-Aarteil S."/>
            <person name="Calhoun S."/>
            <person name="Haridas S."/>
            <person name="Kuo A."/>
            <person name="Mondo S."/>
            <person name="Pangilinan J."/>
            <person name="Riley R."/>
            <person name="Labutti K."/>
            <person name="Andreopoulos B."/>
            <person name="Lipzen A."/>
            <person name="Chen C."/>
            <person name="Yanf M."/>
            <person name="Daum C."/>
            <person name="Ng V."/>
            <person name="Clum A."/>
            <person name="Steindorff A."/>
            <person name="Ohm R."/>
            <person name="Martin F."/>
            <person name="Silar P."/>
            <person name="Natvig D."/>
            <person name="Lalanne C."/>
            <person name="Gautier V."/>
            <person name="Ament-Velasquez S.L."/>
            <person name="Kruys A."/>
            <person name="Hutchinson M.I."/>
            <person name="Powell A.J."/>
            <person name="Barry K."/>
            <person name="Miller A.N."/>
            <person name="Grigoriev I.V."/>
            <person name="Debuchy R."/>
            <person name="Gladieux P."/>
            <person name="Thoren M.H."/>
            <person name="Johannesson H."/>
        </authorList>
    </citation>
    <scope>NUCLEOTIDE SEQUENCE</scope>
    <source>
        <strain evidence="2">SMH2532-1</strain>
    </source>
</reference>
<protein>
    <submittedName>
        <fullName evidence="2">Uncharacterized protein</fullName>
    </submittedName>
</protein>
<comment type="caution">
    <text evidence="2">The sequence shown here is derived from an EMBL/GenBank/DDBJ whole genome shotgun (WGS) entry which is preliminary data.</text>
</comment>